<keyword evidence="4" id="KW-1133">Transmembrane helix</keyword>
<evidence type="ECO:0000256" key="5">
    <source>
        <dbReference type="ARBA" id="ARBA00023136"/>
    </source>
</evidence>
<evidence type="ECO:0000259" key="7">
    <source>
        <dbReference type="Pfam" id="PF13947"/>
    </source>
</evidence>
<feature type="chain" id="PRO_5042985617" description="Wall-associated receptor kinase galacturonan-binding domain-containing protein" evidence="6">
    <location>
        <begin position="30"/>
        <end position="189"/>
    </location>
</feature>
<organism evidence="8 9">
    <name type="scientific">Citrus x changshan-huyou</name>
    <dbReference type="NCBI Taxonomy" id="2935761"/>
    <lineage>
        <taxon>Eukaryota</taxon>
        <taxon>Viridiplantae</taxon>
        <taxon>Streptophyta</taxon>
        <taxon>Embryophyta</taxon>
        <taxon>Tracheophyta</taxon>
        <taxon>Spermatophyta</taxon>
        <taxon>Magnoliopsida</taxon>
        <taxon>eudicotyledons</taxon>
        <taxon>Gunneridae</taxon>
        <taxon>Pentapetalae</taxon>
        <taxon>rosids</taxon>
        <taxon>malvids</taxon>
        <taxon>Sapindales</taxon>
        <taxon>Rutaceae</taxon>
        <taxon>Aurantioideae</taxon>
        <taxon>Citrus</taxon>
    </lineage>
</organism>
<evidence type="ECO:0000256" key="6">
    <source>
        <dbReference type="SAM" id="SignalP"/>
    </source>
</evidence>
<dbReference type="Proteomes" id="UP001428341">
    <property type="component" value="Unassembled WGS sequence"/>
</dbReference>
<dbReference type="PANTHER" id="PTHR33138:SF11">
    <property type="entry name" value="KINASE-LIKE PROTEIN"/>
    <property type="match status" value="1"/>
</dbReference>
<dbReference type="GO" id="GO:0016020">
    <property type="term" value="C:membrane"/>
    <property type="evidence" value="ECO:0007669"/>
    <property type="project" value="UniProtKB-SubCell"/>
</dbReference>
<comment type="subcellular location">
    <subcellularLocation>
        <location evidence="1">Membrane</location>
        <topology evidence="1">Single-pass membrane protein</topology>
    </subcellularLocation>
</comment>
<sequence>MSKSILPAHILHCVPTILCFLIAVPASYSDVDERYALCSRQFNCGKLSLDIGYPFWGDILRPQYCGRRGFYLNCYGNPSRSPTIDMENESFQVLGIDGGRQTMTITPVGLNLLGGYCPSVEWPETIINHTLFSYSETVRNLSIFFNCSGGFTSVGKNNFSCPSEDGVINGFYTIDDARGSLLENRSSSS</sequence>
<keyword evidence="9" id="KW-1185">Reference proteome</keyword>
<keyword evidence="2" id="KW-0812">Transmembrane</keyword>
<dbReference type="EMBL" id="JBCGBO010000024">
    <property type="protein sequence ID" value="KAK9181842.1"/>
    <property type="molecule type" value="Genomic_DNA"/>
</dbReference>
<accession>A0AAP0LPJ6</accession>
<gene>
    <name evidence="8" type="ORF">WN944_024982</name>
</gene>
<dbReference type="Pfam" id="PF13947">
    <property type="entry name" value="GUB_WAK_bind"/>
    <property type="match status" value="1"/>
</dbReference>
<name>A0AAP0LPJ6_9ROSI</name>
<comment type="caution">
    <text evidence="8">The sequence shown here is derived from an EMBL/GenBank/DDBJ whole genome shotgun (WGS) entry which is preliminary data.</text>
</comment>
<evidence type="ECO:0000256" key="3">
    <source>
        <dbReference type="ARBA" id="ARBA00022729"/>
    </source>
</evidence>
<evidence type="ECO:0000256" key="4">
    <source>
        <dbReference type="ARBA" id="ARBA00022989"/>
    </source>
</evidence>
<feature type="domain" description="Wall-associated receptor kinase galacturonan-binding" evidence="7">
    <location>
        <begin position="38"/>
        <end position="106"/>
    </location>
</feature>
<keyword evidence="5" id="KW-0472">Membrane</keyword>
<protein>
    <recommendedName>
        <fullName evidence="7">Wall-associated receptor kinase galacturonan-binding domain-containing protein</fullName>
    </recommendedName>
</protein>
<keyword evidence="3 6" id="KW-0732">Signal</keyword>
<evidence type="ECO:0000313" key="8">
    <source>
        <dbReference type="EMBL" id="KAK9181842.1"/>
    </source>
</evidence>
<dbReference type="AlphaFoldDB" id="A0AAP0LPJ6"/>
<evidence type="ECO:0000256" key="1">
    <source>
        <dbReference type="ARBA" id="ARBA00004167"/>
    </source>
</evidence>
<dbReference type="GO" id="GO:0030247">
    <property type="term" value="F:polysaccharide binding"/>
    <property type="evidence" value="ECO:0007669"/>
    <property type="project" value="InterPro"/>
</dbReference>
<dbReference type="InterPro" id="IPR025287">
    <property type="entry name" value="WAK_GUB"/>
</dbReference>
<dbReference type="PANTHER" id="PTHR33138">
    <property type="entry name" value="OS01G0690200 PROTEIN"/>
    <property type="match status" value="1"/>
</dbReference>
<reference evidence="8 9" key="1">
    <citation type="submission" date="2024-05" db="EMBL/GenBank/DDBJ databases">
        <title>Haplotype-resolved chromosome-level genome assembly of Huyou (Citrus changshanensis).</title>
        <authorList>
            <person name="Miao C."/>
            <person name="Chen W."/>
            <person name="Wu Y."/>
            <person name="Wang L."/>
            <person name="Zhao S."/>
            <person name="Grierson D."/>
            <person name="Xu C."/>
            <person name="Chen K."/>
        </authorList>
    </citation>
    <scope>NUCLEOTIDE SEQUENCE [LARGE SCALE GENOMIC DNA]</scope>
    <source>
        <strain evidence="8">01-14</strain>
        <tissue evidence="8">Leaf</tissue>
    </source>
</reference>
<proteinExistence type="predicted"/>
<evidence type="ECO:0000313" key="9">
    <source>
        <dbReference type="Proteomes" id="UP001428341"/>
    </source>
</evidence>
<feature type="signal peptide" evidence="6">
    <location>
        <begin position="1"/>
        <end position="29"/>
    </location>
</feature>
<evidence type="ECO:0000256" key="2">
    <source>
        <dbReference type="ARBA" id="ARBA00022692"/>
    </source>
</evidence>